<reference evidence="2 3" key="1">
    <citation type="journal article" date="2020" name="Nature">
        <title>Six reference-quality genomes reveal evolution of bat adaptations.</title>
        <authorList>
            <person name="Jebb D."/>
            <person name="Huang Z."/>
            <person name="Pippel M."/>
            <person name="Hughes G.M."/>
            <person name="Lavrichenko K."/>
            <person name="Devanna P."/>
            <person name="Winkler S."/>
            <person name="Jermiin L.S."/>
            <person name="Skirmuntt E.C."/>
            <person name="Katzourakis A."/>
            <person name="Burkitt-Gray L."/>
            <person name="Ray D.A."/>
            <person name="Sullivan K.A.M."/>
            <person name="Roscito J.G."/>
            <person name="Kirilenko B.M."/>
            <person name="Davalos L.M."/>
            <person name="Corthals A.P."/>
            <person name="Power M.L."/>
            <person name="Jones G."/>
            <person name="Ransome R.D."/>
            <person name="Dechmann D.K.N."/>
            <person name="Locatelli A.G."/>
            <person name="Puechmaille S.J."/>
            <person name="Fedrigo O."/>
            <person name="Jarvis E.D."/>
            <person name="Hiller M."/>
            <person name="Vernes S.C."/>
            <person name="Myers E.W."/>
            <person name="Teeling E.C."/>
        </authorList>
    </citation>
    <scope>NUCLEOTIDE SEQUENCE [LARGE SCALE GENOMIC DNA]</scope>
    <source>
        <strain evidence="2">MRouAeg1</strain>
        <tissue evidence="2">Muscle</tissue>
    </source>
</reference>
<feature type="compositionally biased region" description="Basic and acidic residues" evidence="1">
    <location>
        <begin position="36"/>
        <end position="50"/>
    </location>
</feature>
<feature type="region of interest" description="Disordered" evidence="1">
    <location>
        <begin position="15"/>
        <end position="138"/>
    </location>
</feature>
<feature type="compositionally biased region" description="Low complexity" evidence="1">
    <location>
        <begin position="116"/>
        <end position="134"/>
    </location>
</feature>
<feature type="compositionally biased region" description="Low complexity" evidence="1">
    <location>
        <begin position="91"/>
        <end position="102"/>
    </location>
</feature>
<dbReference type="Proteomes" id="UP000593571">
    <property type="component" value="Unassembled WGS sequence"/>
</dbReference>
<proteinExistence type="predicted"/>
<evidence type="ECO:0000313" key="2">
    <source>
        <dbReference type="EMBL" id="KAF6395413.1"/>
    </source>
</evidence>
<evidence type="ECO:0000313" key="3">
    <source>
        <dbReference type="Proteomes" id="UP000593571"/>
    </source>
</evidence>
<organism evidence="2 3">
    <name type="scientific">Rousettus aegyptiacus</name>
    <name type="common">Egyptian fruit bat</name>
    <name type="synonym">Pteropus aegyptiacus</name>
    <dbReference type="NCBI Taxonomy" id="9407"/>
    <lineage>
        <taxon>Eukaryota</taxon>
        <taxon>Metazoa</taxon>
        <taxon>Chordata</taxon>
        <taxon>Craniata</taxon>
        <taxon>Vertebrata</taxon>
        <taxon>Euteleostomi</taxon>
        <taxon>Mammalia</taxon>
        <taxon>Eutheria</taxon>
        <taxon>Laurasiatheria</taxon>
        <taxon>Chiroptera</taxon>
        <taxon>Yinpterochiroptera</taxon>
        <taxon>Pteropodoidea</taxon>
        <taxon>Pteropodidae</taxon>
        <taxon>Rousettinae</taxon>
        <taxon>Rousettus</taxon>
    </lineage>
</organism>
<comment type="caution">
    <text evidence="2">The sequence shown here is derived from an EMBL/GenBank/DDBJ whole genome shotgun (WGS) entry which is preliminary data.</text>
</comment>
<keyword evidence="3" id="KW-1185">Reference proteome</keyword>
<name>A0A7J8B996_ROUAE</name>
<dbReference type="AlphaFoldDB" id="A0A7J8B996"/>
<gene>
    <name evidence="2" type="ORF">HJG63_009969</name>
</gene>
<evidence type="ECO:0000256" key="1">
    <source>
        <dbReference type="SAM" id="MobiDB-lite"/>
    </source>
</evidence>
<protein>
    <submittedName>
        <fullName evidence="2">Uncharacterized protein</fullName>
    </submittedName>
</protein>
<accession>A0A7J8B996</accession>
<dbReference type="EMBL" id="JACASE010000018">
    <property type="protein sequence ID" value="KAF6395413.1"/>
    <property type="molecule type" value="Genomic_DNA"/>
</dbReference>
<feature type="compositionally biased region" description="Low complexity" evidence="1">
    <location>
        <begin position="15"/>
        <end position="26"/>
    </location>
</feature>
<sequence>MASCICFPHTRMLSRGPPRLRGRLSPPCMPLNVHTGSRERAPDGEGECRPRSCSSSRRGRRGSEAAASCATAPSRGRMGAGRGPRHPCGGSVAAVAARAASAPEGLTAQSRRLPSRRGPTAARPGSAPSAAGPRLTPLLSVSQRRPYLPVTGPSCTGVENLFISAHLRPNLG</sequence>